<sequence>MSQDALNVLGTPLVPCSYDPLTGYYRDGCCNTDAHDHGSHVVCAKVTAAFLAFSRQRGNDLVTPIPEYRFAGLKPGDRWCLCARRWKEALDAGVAPPVVLASTHIKALEFVTLAELQAHAQG</sequence>
<reference evidence="1" key="1">
    <citation type="submission" date="2020-09" db="EMBL/GenBank/DDBJ databases">
        <title>Genome seq and assembly of Limnohabitants sp.</title>
        <authorList>
            <person name="Chhetri G."/>
        </authorList>
    </citation>
    <scope>NUCLEOTIDE SEQUENCE</scope>
    <source>
        <strain evidence="1">JUR4</strain>
    </source>
</reference>
<dbReference type="RefSeq" id="WP_191818670.1">
    <property type="nucleotide sequence ID" value="NZ_JACYFT010000001.1"/>
</dbReference>
<dbReference type="PANTHER" id="PTHR37466:SF1">
    <property type="entry name" value="SLR1628 PROTEIN"/>
    <property type="match status" value="1"/>
</dbReference>
<dbReference type="AlphaFoldDB" id="A0A927FF43"/>
<dbReference type="PANTHER" id="PTHR37466">
    <property type="entry name" value="SLR1628 PROTEIN"/>
    <property type="match status" value="1"/>
</dbReference>
<dbReference type="Pfam" id="PF09996">
    <property type="entry name" value="DUF2237"/>
    <property type="match status" value="1"/>
</dbReference>
<organism evidence="1 2">
    <name type="scientific">Limnohabitans radicicola</name>
    <dbReference type="NCBI Taxonomy" id="2771427"/>
    <lineage>
        <taxon>Bacteria</taxon>
        <taxon>Pseudomonadati</taxon>
        <taxon>Pseudomonadota</taxon>
        <taxon>Betaproteobacteria</taxon>
        <taxon>Burkholderiales</taxon>
        <taxon>Comamonadaceae</taxon>
        <taxon>Limnohabitans</taxon>
    </lineage>
</organism>
<dbReference type="Gene3D" id="3.30.56.110">
    <property type="entry name" value="Protein of unknown function DUF2237"/>
    <property type="match status" value="1"/>
</dbReference>
<comment type="caution">
    <text evidence="1">The sequence shown here is derived from an EMBL/GenBank/DDBJ whole genome shotgun (WGS) entry which is preliminary data.</text>
</comment>
<dbReference type="EMBL" id="JACYFT010000001">
    <property type="protein sequence ID" value="MBD8050265.1"/>
    <property type="molecule type" value="Genomic_DNA"/>
</dbReference>
<name>A0A927FF43_9BURK</name>
<gene>
    <name evidence="1" type="ORF">IC609_06890</name>
</gene>
<dbReference type="Proteomes" id="UP000647424">
    <property type="component" value="Unassembled WGS sequence"/>
</dbReference>
<keyword evidence="2" id="KW-1185">Reference proteome</keyword>
<accession>A0A927FF43</accession>
<proteinExistence type="predicted"/>
<evidence type="ECO:0000313" key="2">
    <source>
        <dbReference type="Proteomes" id="UP000647424"/>
    </source>
</evidence>
<evidence type="ECO:0000313" key="1">
    <source>
        <dbReference type="EMBL" id="MBD8050265.1"/>
    </source>
</evidence>
<protein>
    <submittedName>
        <fullName evidence="1">DUF2237 domain-containing protein</fullName>
    </submittedName>
</protein>
<dbReference type="InterPro" id="IPR018714">
    <property type="entry name" value="DUF2237"/>
</dbReference>